<reference evidence="2" key="1">
    <citation type="submission" date="2013-08" db="EMBL/GenBank/DDBJ databases">
        <title>Intrasporangium oryzae NRRL B-24470.</title>
        <authorList>
            <person name="Liu H."/>
            <person name="Wang G."/>
        </authorList>
    </citation>
    <scope>NUCLEOTIDE SEQUENCE [LARGE SCALE GENOMIC DNA]</scope>
    <source>
        <strain evidence="2">Q5-1</strain>
    </source>
</reference>
<organism evidence="1 2">
    <name type="scientific">Intrasporangium chromatireducens Q5-1</name>
    <dbReference type="NCBI Taxonomy" id="584657"/>
    <lineage>
        <taxon>Bacteria</taxon>
        <taxon>Bacillati</taxon>
        <taxon>Actinomycetota</taxon>
        <taxon>Actinomycetes</taxon>
        <taxon>Micrococcales</taxon>
        <taxon>Intrasporangiaceae</taxon>
        <taxon>Intrasporangium</taxon>
    </lineage>
</organism>
<dbReference type="RefSeq" id="WP_051518100.1">
    <property type="nucleotide sequence ID" value="NZ_AWQS01000010.1"/>
</dbReference>
<accession>W9GMQ2</accession>
<proteinExistence type="predicted"/>
<gene>
    <name evidence="1" type="ORF">N864_04265</name>
</gene>
<evidence type="ECO:0000313" key="1">
    <source>
        <dbReference type="EMBL" id="EWT07511.1"/>
    </source>
</evidence>
<dbReference type="Proteomes" id="UP000019494">
    <property type="component" value="Unassembled WGS sequence"/>
</dbReference>
<evidence type="ECO:0000313" key="2">
    <source>
        <dbReference type="Proteomes" id="UP000019494"/>
    </source>
</evidence>
<dbReference type="AlphaFoldDB" id="W9GMQ2"/>
<dbReference type="OrthoDB" id="674363at2"/>
<dbReference type="InterPro" id="IPR032710">
    <property type="entry name" value="NTF2-like_dom_sf"/>
</dbReference>
<dbReference type="EMBL" id="AWQS01000010">
    <property type="protein sequence ID" value="EWT07511.1"/>
    <property type="molecule type" value="Genomic_DNA"/>
</dbReference>
<protein>
    <recommendedName>
        <fullName evidence="3">SnoaL-like domain-containing protein</fullName>
    </recommendedName>
</protein>
<evidence type="ECO:0008006" key="3">
    <source>
        <dbReference type="Google" id="ProtNLM"/>
    </source>
</evidence>
<dbReference type="Gene3D" id="3.10.450.50">
    <property type="match status" value="1"/>
</dbReference>
<dbReference type="SUPFAM" id="SSF54427">
    <property type="entry name" value="NTF2-like"/>
    <property type="match status" value="1"/>
</dbReference>
<dbReference type="PATRIC" id="fig|584657.3.peg.527"/>
<keyword evidence="2" id="KW-1185">Reference proteome</keyword>
<comment type="caution">
    <text evidence="1">The sequence shown here is derived from an EMBL/GenBank/DDBJ whole genome shotgun (WGS) entry which is preliminary data.</text>
</comment>
<sequence>MTTGQGPAGPEELVEQFAQCVAAGDVAGIVGLYAADAVVSLRDGREAVGSVEIGAAFVAALARGLDLAAEPAGRPIVRNGVACTSTRTADGRVCTQVARRAADGSWQWLRDGFRLRELRIEEVTRAGRDVA</sequence>
<name>W9GMQ2_9MICO</name>